<dbReference type="InterPro" id="IPR011009">
    <property type="entry name" value="Kinase-like_dom_sf"/>
</dbReference>
<name>A0A6C0J2U5_9ZZZZ</name>
<proteinExistence type="predicted"/>
<dbReference type="SUPFAM" id="SSF56112">
    <property type="entry name" value="Protein kinase-like (PK-like)"/>
    <property type="match status" value="1"/>
</dbReference>
<dbReference type="GO" id="GO:0004672">
    <property type="term" value="F:protein kinase activity"/>
    <property type="evidence" value="ECO:0007669"/>
    <property type="project" value="InterPro"/>
</dbReference>
<accession>A0A6C0J2U5</accession>
<reference evidence="2" key="1">
    <citation type="journal article" date="2020" name="Nature">
        <title>Giant virus diversity and host interactions through global metagenomics.</title>
        <authorList>
            <person name="Schulz F."/>
            <person name="Roux S."/>
            <person name="Paez-Espino D."/>
            <person name="Jungbluth S."/>
            <person name="Walsh D.A."/>
            <person name="Denef V.J."/>
            <person name="McMahon K.D."/>
            <person name="Konstantinidis K.T."/>
            <person name="Eloe-Fadrosh E.A."/>
            <person name="Kyrpides N.C."/>
            <person name="Woyke T."/>
        </authorList>
    </citation>
    <scope>NUCLEOTIDE SEQUENCE</scope>
    <source>
        <strain evidence="2">GVMAG-M-3300025626-8</strain>
    </source>
</reference>
<feature type="domain" description="Protein kinase" evidence="1">
    <location>
        <begin position="1"/>
        <end position="255"/>
    </location>
</feature>
<dbReference type="GO" id="GO:0005524">
    <property type="term" value="F:ATP binding"/>
    <property type="evidence" value="ECO:0007669"/>
    <property type="project" value="InterPro"/>
</dbReference>
<protein>
    <recommendedName>
        <fullName evidence="1">Protein kinase domain-containing protein</fullName>
    </recommendedName>
</protein>
<evidence type="ECO:0000259" key="1">
    <source>
        <dbReference type="PROSITE" id="PS50011"/>
    </source>
</evidence>
<dbReference type="InterPro" id="IPR000719">
    <property type="entry name" value="Prot_kinase_dom"/>
</dbReference>
<dbReference type="Gene3D" id="1.10.510.10">
    <property type="entry name" value="Transferase(Phosphotransferase) domain 1"/>
    <property type="match status" value="1"/>
</dbReference>
<organism evidence="2">
    <name type="scientific">viral metagenome</name>
    <dbReference type="NCBI Taxonomy" id="1070528"/>
    <lineage>
        <taxon>unclassified sequences</taxon>
        <taxon>metagenomes</taxon>
        <taxon>organismal metagenomes</taxon>
    </lineage>
</organism>
<evidence type="ECO:0000313" key="2">
    <source>
        <dbReference type="EMBL" id="QHT97973.1"/>
    </source>
</evidence>
<dbReference type="EMBL" id="MN740286">
    <property type="protein sequence ID" value="QHT97973.1"/>
    <property type="molecule type" value="Genomic_DNA"/>
</dbReference>
<sequence>MRGVHGTAKIGKMKNGTNVVVKRFSTSDPRLLAQHEQDMHKYAYDTVNSAYKKHITIPYITAHPPGKNEYYTVQSLATNPSSGAAAQTLSSYVKSMAYRPPQGGSVLLDKIRSFIRHLHNKGIEHGDLHGNNILVFWNTHNGKVELDFKVIDWGLAADVVGSGGHWKGFQNSTINSRLHQMLAVPIDHLHASARWLKNNDLYKNTGLPNKRFKTTLSTFDSVGMHDPNRPVRLRISPLVTNHPLAVPGLVTFLRL</sequence>
<dbReference type="AlphaFoldDB" id="A0A6C0J2U5"/>
<dbReference type="PROSITE" id="PS50011">
    <property type="entry name" value="PROTEIN_KINASE_DOM"/>
    <property type="match status" value="1"/>
</dbReference>